<reference evidence="1" key="1">
    <citation type="submission" date="2018-02" db="EMBL/GenBank/DDBJ databases">
        <title>Rhizophora mucronata_Transcriptome.</title>
        <authorList>
            <person name="Meera S.P."/>
            <person name="Sreeshan A."/>
            <person name="Augustine A."/>
        </authorList>
    </citation>
    <scope>NUCLEOTIDE SEQUENCE</scope>
    <source>
        <tissue evidence="1">Leaf</tissue>
    </source>
</reference>
<accession>A0A2P2Q4C2</accession>
<dbReference type="EMBL" id="GGEC01081341">
    <property type="protein sequence ID" value="MBX61825.1"/>
    <property type="molecule type" value="Transcribed_RNA"/>
</dbReference>
<evidence type="ECO:0000313" key="1">
    <source>
        <dbReference type="EMBL" id="MBX61825.1"/>
    </source>
</evidence>
<name>A0A2P2Q4C2_RHIMU</name>
<sequence length="12" mass="1366">MHLIVGEAVRLQ</sequence>
<protein>
    <submittedName>
        <fullName evidence="1">Uncharacterized protein</fullName>
    </submittedName>
</protein>
<organism evidence="1">
    <name type="scientific">Rhizophora mucronata</name>
    <name type="common">Asiatic mangrove</name>
    <dbReference type="NCBI Taxonomy" id="61149"/>
    <lineage>
        <taxon>Eukaryota</taxon>
        <taxon>Viridiplantae</taxon>
        <taxon>Streptophyta</taxon>
        <taxon>Embryophyta</taxon>
        <taxon>Tracheophyta</taxon>
        <taxon>Spermatophyta</taxon>
        <taxon>Magnoliopsida</taxon>
        <taxon>eudicotyledons</taxon>
        <taxon>Gunneridae</taxon>
        <taxon>Pentapetalae</taxon>
        <taxon>rosids</taxon>
        <taxon>fabids</taxon>
        <taxon>Malpighiales</taxon>
        <taxon>Rhizophoraceae</taxon>
        <taxon>Rhizophora</taxon>
    </lineage>
</organism>
<proteinExistence type="predicted"/>